<organism evidence="10 11">
    <name type="scientific">Spartinivicinus poritis</name>
    <dbReference type="NCBI Taxonomy" id="2994640"/>
    <lineage>
        <taxon>Bacteria</taxon>
        <taxon>Pseudomonadati</taxon>
        <taxon>Pseudomonadota</taxon>
        <taxon>Gammaproteobacteria</taxon>
        <taxon>Oceanospirillales</taxon>
        <taxon>Zooshikellaceae</taxon>
        <taxon>Spartinivicinus</taxon>
    </lineage>
</organism>
<comment type="caution">
    <text evidence="10">The sequence shown here is derived from an EMBL/GenBank/DDBJ whole genome shotgun (WGS) entry which is preliminary data.</text>
</comment>
<evidence type="ECO:0000256" key="6">
    <source>
        <dbReference type="PROSITE-ProRule" id="PRU00169"/>
    </source>
</evidence>
<evidence type="ECO:0000256" key="5">
    <source>
        <dbReference type="ARBA" id="ARBA00023163"/>
    </source>
</evidence>
<dbReference type="RefSeq" id="WP_274687735.1">
    <property type="nucleotide sequence ID" value="NZ_JAPMOU010000004.1"/>
</dbReference>
<dbReference type="InterPro" id="IPR011006">
    <property type="entry name" value="CheY-like_superfamily"/>
</dbReference>
<keyword evidence="11" id="KW-1185">Reference proteome</keyword>
<dbReference type="Gene3D" id="6.10.250.690">
    <property type="match status" value="1"/>
</dbReference>
<dbReference type="PROSITE" id="PS51755">
    <property type="entry name" value="OMPR_PHOB"/>
    <property type="match status" value="1"/>
</dbReference>
<dbReference type="InterPro" id="IPR036388">
    <property type="entry name" value="WH-like_DNA-bd_sf"/>
</dbReference>
<proteinExistence type="predicted"/>
<dbReference type="Pfam" id="PF00072">
    <property type="entry name" value="Response_reg"/>
    <property type="match status" value="1"/>
</dbReference>
<feature type="modified residue" description="4-aspartylphosphate" evidence="6">
    <location>
        <position position="55"/>
    </location>
</feature>
<feature type="domain" description="Response regulatory" evidence="8">
    <location>
        <begin position="6"/>
        <end position="119"/>
    </location>
</feature>
<gene>
    <name evidence="10" type="ORF">ORQ98_05270</name>
</gene>
<evidence type="ECO:0000256" key="1">
    <source>
        <dbReference type="ARBA" id="ARBA00022553"/>
    </source>
</evidence>
<sequence length="245" mass="27694">MYNEKKILVVDDDIELRQLLHDYLAKNGFQVLQAGDGTELFRLFPLQPVDLILLDIMLPGEDGFSLCQKIRQLSDVPIIMLTASSDETDSIVGLEMGADDYMAKPFNPRELLARIKAILRRTGQSDRQQEAVTAKRFFCFSNWVLDSTARKLVDDNGNEVTLSGADFALLMLFLERPQTILKRDEISDLTRGREASPFDRSIDVHISRLRHRLGDDGKNPQIIKTVRGVGYVLAVPVAQQDEVDF</sequence>
<keyword evidence="2" id="KW-0902">Two-component regulatory system</keyword>
<dbReference type="PROSITE" id="PS50110">
    <property type="entry name" value="RESPONSE_REGULATORY"/>
    <property type="match status" value="1"/>
</dbReference>
<dbReference type="SMART" id="SM00448">
    <property type="entry name" value="REC"/>
    <property type="match status" value="1"/>
</dbReference>
<evidence type="ECO:0000256" key="4">
    <source>
        <dbReference type="ARBA" id="ARBA00023125"/>
    </source>
</evidence>
<reference evidence="10 11" key="1">
    <citation type="submission" date="2022-11" db="EMBL/GenBank/DDBJ databases">
        <title>Spartinivicinus poritis sp. nov., isolated from scleractinian coral Porites lutea.</title>
        <authorList>
            <person name="Zhang G."/>
            <person name="Cai L."/>
            <person name="Wei Q."/>
        </authorList>
    </citation>
    <scope>NUCLEOTIDE SEQUENCE [LARGE SCALE GENOMIC DNA]</scope>
    <source>
        <strain evidence="10 11">A2-2</strain>
    </source>
</reference>
<dbReference type="Pfam" id="PF00486">
    <property type="entry name" value="Trans_reg_C"/>
    <property type="match status" value="1"/>
</dbReference>
<keyword evidence="1 6" id="KW-0597">Phosphoprotein</keyword>
<evidence type="ECO:0000313" key="10">
    <source>
        <dbReference type="EMBL" id="MDE1461372.1"/>
    </source>
</evidence>
<evidence type="ECO:0000313" key="11">
    <source>
        <dbReference type="Proteomes" id="UP001528823"/>
    </source>
</evidence>
<dbReference type="PANTHER" id="PTHR48111:SF4">
    <property type="entry name" value="DNA-BINDING DUAL TRANSCRIPTIONAL REGULATOR OMPR"/>
    <property type="match status" value="1"/>
</dbReference>
<dbReference type="InterPro" id="IPR039420">
    <property type="entry name" value="WalR-like"/>
</dbReference>
<protein>
    <submittedName>
        <fullName evidence="10">Response regulator</fullName>
    </submittedName>
</protein>
<dbReference type="CDD" id="cd00383">
    <property type="entry name" value="trans_reg_C"/>
    <property type="match status" value="1"/>
</dbReference>
<evidence type="ECO:0000256" key="2">
    <source>
        <dbReference type="ARBA" id="ARBA00023012"/>
    </source>
</evidence>
<accession>A0ABT5U4X6</accession>
<dbReference type="Gene3D" id="3.40.50.2300">
    <property type="match status" value="1"/>
</dbReference>
<feature type="DNA-binding region" description="OmpR/PhoB-type" evidence="7">
    <location>
        <begin position="135"/>
        <end position="235"/>
    </location>
</feature>
<dbReference type="Gene3D" id="1.10.10.10">
    <property type="entry name" value="Winged helix-like DNA-binding domain superfamily/Winged helix DNA-binding domain"/>
    <property type="match status" value="1"/>
</dbReference>
<dbReference type="InterPro" id="IPR001867">
    <property type="entry name" value="OmpR/PhoB-type_DNA-bd"/>
</dbReference>
<name>A0ABT5U4X6_9GAMM</name>
<dbReference type="InterPro" id="IPR001789">
    <property type="entry name" value="Sig_transdc_resp-reg_receiver"/>
</dbReference>
<feature type="domain" description="OmpR/PhoB-type" evidence="9">
    <location>
        <begin position="135"/>
        <end position="235"/>
    </location>
</feature>
<evidence type="ECO:0000259" key="9">
    <source>
        <dbReference type="PROSITE" id="PS51755"/>
    </source>
</evidence>
<dbReference type="InterPro" id="IPR016032">
    <property type="entry name" value="Sig_transdc_resp-reg_C-effctor"/>
</dbReference>
<dbReference type="PANTHER" id="PTHR48111">
    <property type="entry name" value="REGULATOR OF RPOS"/>
    <property type="match status" value="1"/>
</dbReference>
<keyword evidence="3" id="KW-0805">Transcription regulation</keyword>
<dbReference type="SUPFAM" id="SSF52172">
    <property type="entry name" value="CheY-like"/>
    <property type="match status" value="1"/>
</dbReference>
<dbReference type="SUPFAM" id="SSF46894">
    <property type="entry name" value="C-terminal effector domain of the bipartite response regulators"/>
    <property type="match status" value="1"/>
</dbReference>
<dbReference type="SMART" id="SM00862">
    <property type="entry name" value="Trans_reg_C"/>
    <property type="match status" value="1"/>
</dbReference>
<keyword evidence="5" id="KW-0804">Transcription</keyword>
<dbReference type="EMBL" id="JAPMOU010000004">
    <property type="protein sequence ID" value="MDE1461372.1"/>
    <property type="molecule type" value="Genomic_DNA"/>
</dbReference>
<keyword evidence="4 7" id="KW-0238">DNA-binding</keyword>
<evidence type="ECO:0000256" key="3">
    <source>
        <dbReference type="ARBA" id="ARBA00023015"/>
    </source>
</evidence>
<evidence type="ECO:0000256" key="7">
    <source>
        <dbReference type="PROSITE-ProRule" id="PRU01091"/>
    </source>
</evidence>
<evidence type="ECO:0000259" key="8">
    <source>
        <dbReference type="PROSITE" id="PS50110"/>
    </source>
</evidence>
<dbReference type="Proteomes" id="UP001528823">
    <property type="component" value="Unassembled WGS sequence"/>
</dbReference>